<evidence type="ECO:0000313" key="1">
    <source>
        <dbReference type="EMBL" id="KAK5984528.1"/>
    </source>
</evidence>
<reference evidence="1 2" key="1">
    <citation type="submission" date="2019-10" db="EMBL/GenBank/DDBJ databases">
        <title>Assembly and Annotation for the nematode Trichostrongylus colubriformis.</title>
        <authorList>
            <person name="Martin J."/>
        </authorList>
    </citation>
    <scope>NUCLEOTIDE SEQUENCE [LARGE SCALE GENOMIC DNA]</scope>
    <source>
        <strain evidence="1">G859</strain>
        <tissue evidence="1">Whole worm</tissue>
    </source>
</reference>
<sequence>MAFGGLLDGFLADNHYGAPTRGRRLRLQSSRSATIGEMGRMGMKKLSTASTPATTHTSKVSWSTIGEVLLLAAEAK</sequence>
<name>A0AAN8IUV0_TRICO</name>
<proteinExistence type="predicted"/>
<evidence type="ECO:0000313" key="2">
    <source>
        <dbReference type="Proteomes" id="UP001331761"/>
    </source>
</evidence>
<organism evidence="1 2">
    <name type="scientific">Trichostrongylus colubriformis</name>
    <name type="common">Black scour worm</name>
    <dbReference type="NCBI Taxonomy" id="6319"/>
    <lineage>
        <taxon>Eukaryota</taxon>
        <taxon>Metazoa</taxon>
        <taxon>Ecdysozoa</taxon>
        <taxon>Nematoda</taxon>
        <taxon>Chromadorea</taxon>
        <taxon>Rhabditida</taxon>
        <taxon>Rhabditina</taxon>
        <taxon>Rhabditomorpha</taxon>
        <taxon>Strongyloidea</taxon>
        <taxon>Trichostrongylidae</taxon>
        <taxon>Trichostrongylus</taxon>
    </lineage>
</organism>
<keyword evidence="2" id="KW-1185">Reference proteome</keyword>
<dbReference type="AlphaFoldDB" id="A0AAN8IUV0"/>
<dbReference type="Proteomes" id="UP001331761">
    <property type="component" value="Unassembled WGS sequence"/>
</dbReference>
<accession>A0AAN8IUV0</accession>
<comment type="caution">
    <text evidence="1">The sequence shown here is derived from an EMBL/GenBank/DDBJ whole genome shotgun (WGS) entry which is preliminary data.</text>
</comment>
<protein>
    <submittedName>
        <fullName evidence="1">Uncharacterized protein</fullName>
    </submittedName>
</protein>
<gene>
    <name evidence="1" type="ORF">GCK32_019861</name>
</gene>
<dbReference type="EMBL" id="WIXE01002760">
    <property type="protein sequence ID" value="KAK5984528.1"/>
    <property type="molecule type" value="Genomic_DNA"/>
</dbReference>